<accession>A0A8S3E5H2</accession>
<dbReference type="Proteomes" id="UP000681967">
    <property type="component" value="Unassembled WGS sequence"/>
</dbReference>
<evidence type="ECO:0000313" key="2">
    <source>
        <dbReference type="Proteomes" id="UP000681967"/>
    </source>
</evidence>
<evidence type="ECO:0000313" key="1">
    <source>
        <dbReference type="EMBL" id="CAF5061360.1"/>
    </source>
</evidence>
<organism evidence="1 2">
    <name type="scientific">Rotaria magnacalcarata</name>
    <dbReference type="NCBI Taxonomy" id="392030"/>
    <lineage>
        <taxon>Eukaryota</taxon>
        <taxon>Metazoa</taxon>
        <taxon>Spiralia</taxon>
        <taxon>Gnathifera</taxon>
        <taxon>Rotifera</taxon>
        <taxon>Eurotatoria</taxon>
        <taxon>Bdelloidea</taxon>
        <taxon>Philodinida</taxon>
        <taxon>Philodinidae</taxon>
        <taxon>Rotaria</taxon>
    </lineage>
</organism>
<gene>
    <name evidence="1" type="ORF">BYL167_LOCUS59319</name>
</gene>
<feature type="non-terminal residue" evidence="1">
    <location>
        <position position="63"/>
    </location>
</feature>
<reference evidence="1" key="1">
    <citation type="submission" date="2021-02" db="EMBL/GenBank/DDBJ databases">
        <authorList>
            <person name="Nowell W R."/>
        </authorList>
    </citation>
    <scope>NUCLEOTIDE SEQUENCE</scope>
</reference>
<name>A0A8S3E5H2_9BILA</name>
<protein>
    <submittedName>
        <fullName evidence="1">Uncharacterized protein</fullName>
    </submittedName>
</protein>
<proteinExistence type="predicted"/>
<dbReference type="EMBL" id="CAJOBH010228417">
    <property type="protein sequence ID" value="CAF5061360.1"/>
    <property type="molecule type" value="Genomic_DNA"/>
</dbReference>
<sequence length="63" mass="6734">MYTAASTFSHRGVQHANFECSCFTGAAIILHDVTSGPGNVARSPGDLASIPGDIVKIPWYRQI</sequence>
<dbReference type="AlphaFoldDB" id="A0A8S3E5H2"/>
<comment type="caution">
    <text evidence="1">The sequence shown here is derived from an EMBL/GenBank/DDBJ whole genome shotgun (WGS) entry which is preliminary data.</text>
</comment>